<feature type="region of interest" description="Disordered" evidence="8">
    <location>
        <begin position="1"/>
        <end position="56"/>
    </location>
</feature>
<keyword evidence="7" id="KW-0997">Cell inner membrane</keyword>
<reference evidence="9 10" key="1">
    <citation type="submission" date="2024-09" db="EMBL/GenBank/DDBJ databases">
        <authorList>
            <person name="Sun Q."/>
            <person name="Mori K."/>
        </authorList>
    </citation>
    <scope>NUCLEOTIDE SEQUENCE [LARGE SCALE GENOMIC DNA]</scope>
    <source>
        <strain evidence="9 10">KCTC 23076</strain>
    </source>
</reference>
<evidence type="ECO:0000256" key="2">
    <source>
        <dbReference type="ARBA" id="ARBA00022692"/>
    </source>
</evidence>
<organism evidence="9 10">
    <name type="scientific">Lysobacter korlensis</name>
    <dbReference type="NCBI Taxonomy" id="553636"/>
    <lineage>
        <taxon>Bacteria</taxon>
        <taxon>Pseudomonadati</taxon>
        <taxon>Pseudomonadota</taxon>
        <taxon>Gammaproteobacteria</taxon>
        <taxon>Lysobacterales</taxon>
        <taxon>Lysobacteraceae</taxon>
        <taxon>Lysobacter</taxon>
    </lineage>
</organism>
<dbReference type="EMBL" id="JBHLTG010000002">
    <property type="protein sequence ID" value="MFC0678028.1"/>
    <property type="molecule type" value="Genomic_DNA"/>
</dbReference>
<evidence type="ECO:0000256" key="4">
    <source>
        <dbReference type="ARBA" id="ARBA00023136"/>
    </source>
</evidence>
<keyword evidence="4 7" id="KW-0472">Membrane</keyword>
<evidence type="ECO:0000256" key="5">
    <source>
        <dbReference type="ARBA" id="ARBA00023239"/>
    </source>
</evidence>
<dbReference type="Gene3D" id="3.30.160.60">
    <property type="entry name" value="Classic Zinc Finger"/>
    <property type="match status" value="1"/>
</dbReference>
<keyword evidence="6 7" id="KW-0961">Cell wall biogenesis/degradation</keyword>
<proteinExistence type="inferred from homology"/>
<evidence type="ECO:0000256" key="6">
    <source>
        <dbReference type="ARBA" id="ARBA00023316"/>
    </source>
</evidence>
<evidence type="ECO:0000256" key="1">
    <source>
        <dbReference type="ARBA" id="ARBA00022475"/>
    </source>
</evidence>
<feature type="transmembrane region" description="Helical" evidence="7">
    <location>
        <begin position="62"/>
        <end position="84"/>
    </location>
</feature>
<dbReference type="InterPro" id="IPR003770">
    <property type="entry name" value="MLTG-like"/>
</dbReference>
<comment type="subcellular location">
    <subcellularLocation>
        <location evidence="7">Cell inner membrane</location>
        <topology evidence="7">Single-pass membrane protein</topology>
    </subcellularLocation>
</comment>
<keyword evidence="5 7" id="KW-0456">Lyase</keyword>
<evidence type="ECO:0000256" key="8">
    <source>
        <dbReference type="SAM" id="MobiDB-lite"/>
    </source>
</evidence>
<keyword evidence="1 7" id="KW-1003">Cell membrane</keyword>
<gene>
    <name evidence="7 9" type="primary">mltG</name>
    <name evidence="9" type="ORF">ACFFGH_09255</name>
</gene>
<evidence type="ECO:0000256" key="3">
    <source>
        <dbReference type="ARBA" id="ARBA00022989"/>
    </source>
</evidence>
<dbReference type="PANTHER" id="PTHR30518:SF2">
    <property type="entry name" value="ENDOLYTIC MUREIN TRANSGLYCOSYLASE"/>
    <property type="match status" value="1"/>
</dbReference>
<sequence length="419" mass="45666">MAEQTPWDDIFSPQPSGNESSEEHPKTAVLPVTRREVRAQDRRPPLGEQLGKTPKPKRKRKWGVLIAFLVFLALLVGAGTTVWFTFEDRIRDVLGWAEPNDYEGTGNGEPVDIVIATGHIGADVAATLEDAGVTKSFDAFYDLLLTLPEQPNFLPGTYTLEQQMSAESALDALLDPANRSTWQVSFPEGVTTATILQRISEGTGLPIEELQAIAEDHESLGVPADAPSIEGYLFPATYEFDPETPARDILQRMVDRMFESLDAAGVAPEDRHRVLTVASLVQREAGTAEDFGKVARVVYNRLDTGMMLQFDSTSHYGWQVTRGEAPTGSVFTTDEERADENPYNTYAKTGLPAGPIAAPGDAAIQAALNPADGDWLFFVAVNLKTGESVFSSTLAEHNRAVDQLAAWCAESDENAEYCG</sequence>
<comment type="caution">
    <text evidence="9">The sequence shown here is derived from an EMBL/GenBank/DDBJ whole genome shotgun (WGS) entry which is preliminary data.</text>
</comment>
<evidence type="ECO:0000313" key="9">
    <source>
        <dbReference type="EMBL" id="MFC0678028.1"/>
    </source>
</evidence>
<accession>A0ABV6RQ31</accession>
<comment type="similarity">
    <text evidence="7">Belongs to the transglycosylase MltG family.</text>
</comment>
<dbReference type="Proteomes" id="UP001589896">
    <property type="component" value="Unassembled WGS sequence"/>
</dbReference>
<protein>
    <recommendedName>
        <fullName evidence="7">Endolytic murein transglycosylase</fullName>
        <ecNumber evidence="7">4.2.2.29</ecNumber>
    </recommendedName>
    <alternativeName>
        <fullName evidence="7">Peptidoglycan lytic transglycosylase</fullName>
    </alternativeName>
    <alternativeName>
        <fullName evidence="7">Peptidoglycan polymerization terminase</fullName>
    </alternativeName>
</protein>
<comment type="function">
    <text evidence="7">Functions as a peptidoglycan terminase that cleaves nascent peptidoglycan strands endolytically to terminate their elongation.</text>
</comment>
<keyword evidence="3 7" id="KW-1133">Transmembrane helix</keyword>
<dbReference type="PANTHER" id="PTHR30518">
    <property type="entry name" value="ENDOLYTIC MUREIN TRANSGLYCOSYLASE"/>
    <property type="match status" value="1"/>
</dbReference>
<dbReference type="NCBIfam" id="TIGR00247">
    <property type="entry name" value="endolytic transglycosylase MltG"/>
    <property type="match status" value="1"/>
</dbReference>
<evidence type="ECO:0000313" key="10">
    <source>
        <dbReference type="Proteomes" id="UP001589896"/>
    </source>
</evidence>
<dbReference type="Gene3D" id="3.30.1490.480">
    <property type="entry name" value="Endolytic murein transglycosylase"/>
    <property type="match status" value="1"/>
</dbReference>
<dbReference type="RefSeq" id="WP_386667520.1">
    <property type="nucleotide sequence ID" value="NZ_JBHLTG010000002.1"/>
</dbReference>
<name>A0ABV6RQ31_9GAMM</name>
<dbReference type="Pfam" id="PF02618">
    <property type="entry name" value="YceG"/>
    <property type="match status" value="1"/>
</dbReference>
<keyword evidence="10" id="KW-1185">Reference proteome</keyword>
<dbReference type="EC" id="4.2.2.29" evidence="7"/>
<comment type="catalytic activity">
    <reaction evidence="7">
        <text>a peptidoglycan chain = a peptidoglycan chain with N-acetyl-1,6-anhydromuramyl-[peptide] at the reducing end + a peptidoglycan chain with N-acetylglucosamine at the non-reducing end.</text>
        <dbReference type="EC" id="4.2.2.29"/>
    </reaction>
</comment>
<keyword evidence="2 7" id="KW-0812">Transmembrane</keyword>
<evidence type="ECO:0000256" key="7">
    <source>
        <dbReference type="HAMAP-Rule" id="MF_02065"/>
    </source>
</evidence>
<dbReference type="HAMAP" id="MF_02065">
    <property type="entry name" value="MltG"/>
    <property type="match status" value="1"/>
</dbReference>
<dbReference type="CDD" id="cd08010">
    <property type="entry name" value="MltG_like"/>
    <property type="match status" value="1"/>
</dbReference>
<feature type="compositionally biased region" description="Basic and acidic residues" evidence="8">
    <location>
        <begin position="33"/>
        <end position="45"/>
    </location>
</feature>
<feature type="site" description="Important for catalytic activity" evidence="7">
    <location>
        <position position="284"/>
    </location>
</feature>